<dbReference type="Proteomes" id="UP001597195">
    <property type="component" value="Unassembled WGS sequence"/>
</dbReference>
<proteinExistence type="predicted"/>
<evidence type="ECO:0000313" key="3">
    <source>
        <dbReference type="Proteomes" id="UP001597195"/>
    </source>
</evidence>
<evidence type="ECO:0000256" key="1">
    <source>
        <dbReference type="SAM" id="Phobius"/>
    </source>
</evidence>
<reference evidence="3" key="1">
    <citation type="journal article" date="2019" name="Int. J. Syst. Evol. Microbiol.">
        <title>The Global Catalogue of Microorganisms (GCM) 10K type strain sequencing project: providing services to taxonomists for standard genome sequencing and annotation.</title>
        <authorList>
            <consortium name="The Broad Institute Genomics Platform"/>
            <consortium name="The Broad Institute Genome Sequencing Center for Infectious Disease"/>
            <person name="Wu L."/>
            <person name="Ma J."/>
        </authorList>
    </citation>
    <scope>NUCLEOTIDE SEQUENCE [LARGE SCALE GENOMIC DNA]</scope>
    <source>
        <strain evidence="3">CCM 8906</strain>
    </source>
</reference>
<keyword evidence="1" id="KW-0472">Membrane</keyword>
<protein>
    <submittedName>
        <fullName evidence="2">Uncharacterized protein</fullName>
    </submittedName>
</protein>
<accession>A0ABW4H360</accession>
<dbReference type="EMBL" id="JBHTOM010000006">
    <property type="protein sequence ID" value="MFD1549147.1"/>
    <property type="molecule type" value="Genomic_DNA"/>
</dbReference>
<keyword evidence="3" id="KW-1185">Reference proteome</keyword>
<keyword evidence="1" id="KW-0812">Transmembrane</keyword>
<dbReference type="RefSeq" id="WP_164508858.1">
    <property type="nucleotide sequence ID" value="NZ_JBHTOM010000006.1"/>
</dbReference>
<keyword evidence="1" id="KW-1133">Transmembrane helix</keyword>
<sequence length="46" mass="5389">MLLTIDWNHLLPQLLSLWLIGWGVRALMIGLIVGGLFWLFKRSHCR</sequence>
<comment type="caution">
    <text evidence="2">The sequence shown here is derived from an EMBL/GenBank/DDBJ whole genome shotgun (WGS) entry which is preliminary data.</text>
</comment>
<gene>
    <name evidence="2" type="ORF">ACFQ5T_05525</name>
</gene>
<organism evidence="2 3">
    <name type="scientific">Levilactobacillus fuyuanensis</name>
    <dbReference type="NCBI Taxonomy" id="2486022"/>
    <lineage>
        <taxon>Bacteria</taxon>
        <taxon>Bacillati</taxon>
        <taxon>Bacillota</taxon>
        <taxon>Bacilli</taxon>
        <taxon>Lactobacillales</taxon>
        <taxon>Lactobacillaceae</taxon>
        <taxon>Levilactobacillus</taxon>
    </lineage>
</organism>
<name>A0ABW4H360_9LACO</name>
<feature type="transmembrane region" description="Helical" evidence="1">
    <location>
        <begin position="20"/>
        <end position="40"/>
    </location>
</feature>
<evidence type="ECO:0000313" key="2">
    <source>
        <dbReference type="EMBL" id="MFD1549147.1"/>
    </source>
</evidence>